<reference evidence="2 3" key="1">
    <citation type="submission" date="2016-10" db="EMBL/GenBank/DDBJ databases">
        <title>Draft Genome sequence of Roseomonas sp. strain M3.</title>
        <authorList>
            <person name="Subhash Y."/>
            <person name="Lee S."/>
        </authorList>
    </citation>
    <scope>NUCLEOTIDE SEQUENCE [LARGE SCALE GENOMIC DNA]</scope>
    <source>
        <strain evidence="2 3">M3</strain>
    </source>
</reference>
<gene>
    <name evidence="2" type="ORF">BKE38_25100</name>
</gene>
<dbReference type="EMBL" id="MLCO01000315">
    <property type="protein sequence ID" value="ONG46610.1"/>
    <property type="molecule type" value="Genomic_DNA"/>
</dbReference>
<feature type="compositionally biased region" description="Low complexity" evidence="1">
    <location>
        <begin position="52"/>
        <end position="66"/>
    </location>
</feature>
<evidence type="ECO:0000313" key="3">
    <source>
        <dbReference type="Proteomes" id="UP000188879"/>
    </source>
</evidence>
<name>A0A1V2GXT3_9PROT</name>
<sequence>MMVWPRLVKDSPRAAAQAAARGMVPRRNDLACSSRDLQSAAGRLRPRRRPAPHGAPATPAETGAGA</sequence>
<evidence type="ECO:0000313" key="2">
    <source>
        <dbReference type="EMBL" id="ONG46610.1"/>
    </source>
</evidence>
<feature type="region of interest" description="Disordered" evidence="1">
    <location>
        <begin position="32"/>
        <end position="66"/>
    </location>
</feature>
<organism evidence="2 3">
    <name type="scientific">Teichococcus deserti</name>
    <dbReference type="NCBI Taxonomy" id="1817963"/>
    <lineage>
        <taxon>Bacteria</taxon>
        <taxon>Pseudomonadati</taxon>
        <taxon>Pseudomonadota</taxon>
        <taxon>Alphaproteobacteria</taxon>
        <taxon>Acetobacterales</taxon>
        <taxon>Roseomonadaceae</taxon>
        <taxon>Roseomonas</taxon>
    </lineage>
</organism>
<dbReference type="Proteomes" id="UP000188879">
    <property type="component" value="Unassembled WGS sequence"/>
</dbReference>
<evidence type="ECO:0000256" key="1">
    <source>
        <dbReference type="SAM" id="MobiDB-lite"/>
    </source>
</evidence>
<proteinExistence type="predicted"/>
<dbReference type="AlphaFoldDB" id="A0A1V2GXT3"/>
<keyword evidence="3" id="KW-1185">Reference proteome</keyword>
<protein>
    <submittedName>
        <fullName evidence="2">Uncharacterized protein</fullName>
    </submittedName>
</protein>
<accession>A0A1V2GXT3</accession>
<comment type="caution">
    <text evidence="2">The sequence shown here is derived from an EMBL/GenBank/DDBJ whole genome shotgun (WGS) entry which is preliminary data.</text>
</comment>